<dbReference type="InterPro" id="IPR053521">
    <property type="entry name" value="McjB-like"/>
</dbReference>
<sequence>MNRRAALSAQDGQVLPRRDRFAGVCAVVVASGLIRLLPLRRVRAVVSRMKARAARRPPTPEEAQRAWAAAQRPSVVFFGRPGCMELSLAMVLLCLFRRTDATWCMGVAMRPFEAHAWVEVEGRPVNEVTDVTARFRKVLTA</sequence>
<dbReference type="OrthoDB" id="583768at2"/>
<evidence type="ECO:0000313" key="3">
    <source>
        <dbReference type="EMBL" id="SEH00211.1"/>
    </source>
</evidence>
<dbReference type="Proteomes" id="UP000236732">
    <property type="component" value="Unassembled WGS sequence"/>
</dbReference>
<keyword evidence="1" id="KW-1133">Transmembrane helix</keyword>
<name>A0A1H6ET00_9ACTN</name>
<evidence type="ECO:0000259" key="2">
    <source>
        <dbReference type="Pfam" id="PF13471"/>
    </source>
</evidence>
<dbReference type="RefSeq" id="WP_103961371.1">
    <property type="nucleotide sequence ID" value="NZ_FNVT01000015.1"/>
</dbReference>
<feature type="domain" description="Microcin J25-processing protein McjB C-terminal" evidence="2">
    <location>
        <begin position="36"/>
        <end position="140"/>
    </location>
</feature>
<proteinExistence type="predicted"/>
<protein>
    <submittedName>
        <fullName evidence="3">Transglutaminase-like superfamily protein</fullName>
    </submittedName>
</protein>
<evidence type="ECO:0000256" key="1">
    <source>
        <dbReference type="SAM" id="Phobius"/>
    </source>
</evidence>
<feature type="transmembrane region" description="Helical" evidence="1">
    <location>
        <begin position="20"/>
        <end position="39"/>
    </location>
</feature>
<dbReference type="AlphaFoldDB" id="A0A1H6ET00"/>
<gene>
    <name evidence="3" type="ORF">SAMN05444920_115190</name>
</gene>
<keyword evidence="1" id="KW-0812">Transmembrane</keyword>
<dbReference type="Pfam" id="PF13471">
    <property type="entry name" value="Transglut_core3"/>
    <property type="match status" value="1"/>
</dbReference>
<keyword evidence="1" id="KW-0472">Membrane</keyword>
<dbReference type="InterPro" id="IPR032708">
    <property type="entry name" value="McjB_C"/>
</dbReference>
<dbReference type="EMBL" id="FNVT01000015">
    <property type="protein sequence ID" value="SEH00211.1"/>
    <property type="molecule type" value="Genomic_DNA"/>
</dbReference>
<evidence type="ECO:0000313" key="4">
    <source>
        <dbReference type="Proteomes" id="UP000236732"/>
    </source>
</evidence>
<keyword evidence="4" id="KW-1185">Reference proteome</keyword>
<organism evidence="3 4">
    <name type="scientific">Nonomuraea solani</name>
    <dbReference type="NCBI Taxonomy" id="1144553"/>
    <lineage>
        <taxon>Bacteria</taxon>
        <taxon>Bacillati</taxon>
        <taxon>Actinomycetota</taxon>
        <taxon>Actinomycetes</taxon>
        <taxon>Streptosporangiales</taxon>
        <taxon>Streptosporangiaceae</taxon>
        <taxon>Nonomuraea</taxon>
    </lineage>
</organism>
<accession>A0A1H6ET00</accession>
<dbReference type="NCBIfam" id="NF033537">
    <property type="entry name" value="lasso_biosyn_B2"/>
    <property type="match status" value="1"/>
</dbReference>
<reference evidence="3 4" key="1">
    <citation type="submission" date="2016-10" db="EMBL/GenBank/DDBJ databases">
        <authorList>
            <person name="de Groot N.N."/>
        </authorList>
    </citation>
    <scope>NUCLEOTIDE SEQUENCE [LARGE SCALE GENOMIC DNA]</scope>
    <source>
        <strain evidence="3 4">CGMCC 4.7037</strain>
    </source>
</reference>